<dbReference type="AlphaFoldDB" id="E6TWD3"/>
<dbReference type="Pfam" id="PF05139">
    <property type="entry name" value="Erythro_esteras"/>
    <property type="match status" value="1"/>
</dbReference>
<dbReference type="Gene3D" id="1.20.1440.30">
    <property type="entry name" value="Biosynthetic Protein domain"/>
    <property type="match status" value="1"/>
</dbReference>
<organism evidence="1 2">
    <name type="scientific">Evansella cellulosilytica (strain ATCC 21833 / DSM 2522 / FERM P-1141 / JCM 9156 / N-4)</name>
    <name type="common">Bacillus cellulosilyticus</name>
    <dbReference type="NCBI Taxonomy" id="649639"/>
    <lineage>
        <taxon>Bacteria</taxon>
        <taxon>Bacillati</taxon>
        <taxon>Bacillota</taxon>
        <taxon>Bacilli</taxon>
        <taxon>Bacillales</taxon>
        <taxon>Bacillaceae</taxon>
        <taxon>Evansella</taxon>
    </lineage>
</organism>
<dbReference type="eggNOG" id="COG2312">
    <property type="taxonomic scope" value="Bacteria"/>
</dbReference>
<accession>E6TWD3</accession>
<dbReference type="Gene3D" id="3.40.1660.10">
    <property type="entry name" value="EreA-like (biosynthetic domain)"/>
    <property type="match status" value="1"/>
</dbReference>
<dbReference type="GO" id="GO:0046677">
    <property type="term" value="P:response to antibiotic"/>
    <property type="evidence" value="ECO:0007669"/>
    <property type="project" value="InterPro"/>
</dbReference>
<dbReference type="Proteomes" id="UP000001401">
    <property type="component" value="Chromosome"/>
</dbReference>
<reference evidence="1" key="1">
    <citation type="submission" date="2010-12" db="EMBL/GenBank/DDBJ databases">
        <title>Complete sequence of Bacillus cellulosilyticus DSM 2522.</title>
        <authorList>
            <consortium name="US DOE Joint Genome Institute"/>
            <person name="Lucas S."/>
            <person name="Copeland A."/>
            <person name="Lapidus A."/>
            <person name="Cheng J.-F."/>
            <person name="Bruce D."/>
            <person name="Goodwin L."/>
            <person name="Pitluck S."/>
            <person name="Chertkov O."/>
            <person name="Detter J.C."/>
            <person name="Han C."/>
            <person name="Tapia R."/>
            <person name="Land M."/>
            <person name="Hauser L."/>
            <person name="Jeffries C."/>
            <person name="Kyrpides N."/>
            <person name="Ivanova N."/>
            <person name="Mikhailova N."/>
            <person name="Brumm P."/>
            <person name="Mead D."/>
            <person name="Woyke T."/>
        </authorList>
    </citation>
    <scope>NUCLEOTIDE SEQUENCE [LARGE SCALE GENOMIC DNA]</scope>
    <source>
        <strain evidence="1">DSM 2522</strain>
    </source>
</reference>
<dbReference type="HOGENOM" id="CLU_026490_1_0_9"/>
<name>E6TWD3_EVAC2</name>
<dbReference type="CDD" id="cd14728">
    <property type="entry name" value="Ere-like"/>
    <property type="match status" value="1"/>
</dbReference>
<dbReference type="InterPro" id="IPR007815">
    <property type="entry name" value="Emycin_Estase"/>
</dbReference>
<dbReference type="InterPro" id="IPR014622">
    <property type="entry name" value="UCP036794_erythomycin"/>
</dbReference>
<dbReference type="InterPro" id="IPR052036">
    <property type="entry name" value="Hydrolase/PRTase-associated"/>
</dbReference>
<dbReference type="SUPFAM" id="SSF159501">
    <property type="entry name" value="EreA/ChaN-like"/>
    <property type="match status" value="1"/>
</dbReference>
<proteinExistence type="predicted"/>
<dbReference type="EMBL" id="CP002394">
    <property type="protein sequence ID" value="ADU31089.1"/>
    <property type="molecule type" value="Genomic_DNA"/>
</dbReference>
<keyword evidence="2" id="KW-1185">Reference proteome</keyword>
<sequence length="417" mass="48218">MIKEKELIKNIEKYAEPFSHTEGLQPLIENASHAKFVLLGEASHGTSEFYKIRSDITKQLIQHHQYSFIAVEGDWPSCYEINRYIKGIATEYKNGEDVLKKSFTRWPAWMWANYEMVELIEWLRNYNQTRNEEDKIGFYGVDVYSLWESIEAIVKYLKKTNSPILQKAINALECLDPFEKKPEKYGISSAFYGENCVSEIIELLHNIQNDKQRFKDDSEARLNMTINALVAKNAEHYYYTMMTNDNESWNIRDRHMVEALRHIASFYGTSTKGIVWEHNTHIGDARATDMASEGMVNVGQITREQYSEANIYAIGFGTFEGTVIAGHKWGEKPEVMVVPKGTPCSWEEALHQSSPGNKYIIFNEENRKEFSNIIGHRAIGVVYNPNFEHHGNYVPSRISERYDAFIHVDKTNALKPL</sequence>
<dbReference type="OrthoDB" id="9810066at2"/>
<dbReference type="Gene3D" id="3.30.1870.10">
    <property type="entry name" value="EreA-like, domain 2"/>
    <property type="match status" value="1"/>
</dbReference>
<protein>
    <submittedName>
        <fullName evidence="1">Erythromycin esterase</fullName>
    </submittedName>
</protein>
<dbReference type="PIRSF" id="PIRSF036794">
    <property type="entry name" value="UCP_erythr_ester"/>
    <property type="match status" value="1"/>
</dbReference>
<gene>
    <name evidence="1" type="ordered locus">Bcell_2836</name>
</gene>
<dbReference type="RefSeq" id="WP_013489421.1">
    <property type="nucleotide sequence ID" value="NC_014829.1"/>
</dbReference>
<dbReference type="PANTHER" id="PTHR31299:SF0">
    <property type="entry name" value="ESTERASE, PUTATIVE (AFU_ORTHOLOGUE AFUA_1G05850)-RELATED"/>
    <property type="match status" value="1"/>
</dbReference>
<dbReference type="KEGG" id="bco:Bcell_2836"/>
<dbReference type="STRING" id="649639.Bcell_2836"/>
<evidence type="ECO:0000313" key="1">
    <source>
        <dbReference type="EMBL" id="ADU31089.1"/>
    </source>
</evidence>
<dbReference type="PANTHER" id="PTHR31299">
    <property type="entry name" value="ESTERASE, PUTATIVE (AFU_ORTHOLOGUE AFUA_1G05850)-RELATED"/>
    <property type="match status" value="1"/>
</dbReference>
<evidence type="ECO:0000313" key="2">
    <source>
        <dbReference type="Proteomes" id="UP000001401"/>
    </source>
</evidence>